<keyword evidence="2" id="KW-1185">Reference proteome</keyword>
<name>A0ACC2DXW4_DIPCM</name>
<gene>
    <name evidence="1" type="ORF">O6H91_04G071200</name>
</gene>
<dbReference type="EMBL" id="CM055095">
    <property type="protein sequence ID" value="KAJ7559126.1"/>
    <property type="molecule type" value="Genomic_DNA"/>
</dbReference>
<comment type="caution">
    <text evidence="1">The sequence shown here is derived from an EMBL/GenBank/DDBJ whole genome shotgun (WGS) entry which is preliminary data.</text>
</comment>
<reference evidence="2" key="1">
    <citation type="journal article" date="2024" name="Proc. Natl. Acad. Sci. U.S.A.">
        <title>Extraordinary preservation of gene collinearity over three hundred million years revealed in homosporous lycophytes.</title>
        <authorList>
            <person name="Li C."/>
            <person name="Wickell D."/>
            <person name="Kuo L.Y."/>
            <person name="Chen X."/>
            <person name="Nie B."/>
            <person name="Liao X."/>
            <person name="Peng D."/>
            <person name="Ji J."/>
            <person name="Jenkins J."/>
            <person name="Williams M."/>
            <person name="Shu S."/>
            <person name="Plott C."/>
            <person name="Barry K."/>
            <person name="Rajasekar S."/>
            <person name="Grimwood J."/>
            <person name="Han X."/>
            <person name="Sun S."/>
            <person name="Hou Z."/>
            <person name="He W."/>
            <person name="Dai G."/>
            <person name="Sun C."/>
            <person name="Schmutz J."/>
            <person name="Leebens-Mack J.H."/>
            <person name="Li F.W."/>
            <person name="Wang L."/>
        </authorList>
    </citation>
    <scope>NUCLEOTIDE SEQUENCE [LARGE SCALE GENOMIC DNA]</scope>
    <source>
        <strain evidence="2">cv. PW_Plant_1</strain>
    </source>
</reference>
<proteinExistence type="predicted"/>
<evidence type="ECO:0000313" key="2">
    <source>
        <dbReference type="Proteomes" id="UP001162992"/>
    </source>
</evidence>
<dbReference type="Proteomes" id="UP001162992">
    <property type="component" value="Chromosome 4"/>
</dbReference>
<organism evidence="1 2">
    <name type="scientific">Diphasiastrum complanatum</name>
    <name type="common">Issler's clubmoss</name>
    <name type="synonym">Lycopodium complanatum</name>
    <dbReference type="NCBI Taxonomy" id="34168"/>
    <lineage>
        <taxon>Eukaryota</taxon>
        <taxon>Viridiplantae</taxon>
        <taxon>Streptophyta</taxon>
        <taxon>Embryophyta</taxon>
        <taxon>Tracheophyta</taxon>
        <taxon>Lycopodiopsida</taxon>
        <taxon>Lycopodiales</taxon>
        <taxon>Lycopodiaceae</taxon>
        <taxon>Lycopodioideae</taxon>
        <taxon>Diphasiastrum</taxon>
    </lineage>
</organism>
<sequence length="331" mass="37797">MDQNQGVPVIDMAPFLEPDSSEAISEKRKAVLQELRKACEEWGFFTVINHGMNLQLLEKALKVSEEFFGLPLEEKLKVKPTPGSTPYPAGFNNENRSQGMRDDKELLYFFLDESSTDVSQRRYSMYNVWPENPPHFRLVIDEFTRHAERTTKMLLRAISESLGLPSNLIYDLSQENINMFLMNYYPPSGVEGHTQGLGHHRDGGIITMVAQNNVAGYQLLKGDKWITIEPPEGAFVCNIGDSLHVWTNGRYKSVMHRVCSHKTHKRFSLAFMPTPSALAQIAPLPNFTTEIGSPPKYRAFEYMEYLKLRFKNKMLPPNAKETGIDDFLICQ</sequence>
<evidence type="ECO:0000313" key="1">
    <source>
        <dbReference type="EMBL" id="KAJ7559126.1"/>
    </source>
</evidence>
<accession>A0ACC2DXW4</accession>
<protein>
    <submittedName>
        <fullName evidence="1">Uncharacterized protein</fullName>
    </submittedName>
</protein>